<dbReference type="InterPro" id="IPR007877">
    <property type="entry name" value="DUF707"/>
</dbReference>
<gene>
    <name evidence="1" type="ORF">JI741_12925</name>
</gene>
<protein>
    <submittedName>
        <fullName evidence="1">DUF707 domain-containing protein</fullName>
    </submittedName>
</protein>
<dbReference type="Proteomes" id="UP000613030">
    <property type="component" value="Unassembled WGS sequence"/>
</dbReference>
<keyword evidence="2" id="KW-1185">Reference proteome</keyword>
<evidence type="ECO:0000313" key="1">
    <source>
        <dbReference type="EMBL" id="MBL0742125.1"/>
    </source>
</evidence>
<organism evidence="1 2">
    <name type="scientific">Chryseolinea lacunae</name>
    <dbReference type="NCBI Taxonomy" id="2801331"/>
    <lineage>
        <taxon>Bacteria</taxon>
        <taxon>Pseudomonadati</taxon>
        <taxon>Bacteroidota</taxon>
        <taxon>Cytophagia</taxon>
        <taxon>Cytophagales</taxon>
        <taxon>Fulvivirgaceae</taxon>
        <taxon>Chryseolinea</taxon>
    </lineage>
</organism>
<evidence type="ECO:0000313" key="2">
    <source>
        <dbReference type="Proteomes" id="UP000613030"/>
    </source>
</evidence>
<proteinExistence type="predicted"/>
<reference evidence="1 2" key="1">
    <citation type="submission" date="2021-01" db="EMBL/GenBank/DDBJ databases">
        <title>Chryseolinea sp. Jin1 Genome sequencing and assembly.</title>
        <authorList>
            <person name="Kim I."/>
        </authorList>
    </citation>
    <scope>NUCLEOTIDE SEQUENCE [LARGE SCALE GENOMIC DNA]</scope>
    <source>
        <strain evidence="1 2">Jin1</strain>
    </source>
</reference>
<dbReference type="EMBL" id="JAERRB010000004">
    <property type="protein sequence ID" value="MBL0742125.1"/>
    <property type="molecule type" value="Genomic_DNA"/>
</dbReference>
<name>A0ABS1KRM1_9BACT</name>
<dbReference type="RefSeq" id="WP_202010027.1">
    <property type="nucleotide sequence ID" value="NZ_JAERRB010000004.1"/>
</dbReference>
<dbReference type="Pfam" id="PF05212">
    <property type="entry name" value="DUF707"/>
    <property type="match status" value="1"/>
</dbReference>
<sequence length="263" mass="30513">MVEKKGSKNLVVMPYGNTSLHSDWIFDDTARDFDVILLYYHADIDHPKLQQTSSAFSVRHYKSFKWWMIQQLFQEEPELLTRYEGFFFPDDDIVVSKADIHFLFYVTKKFNLALSQPALTRDSFKSWRALRRKHVSGMRYLSAVELMCPVMSAAAVRFLLPTFALTRSGWGLDILWGEQVRKEFGEKSIAVFDAIQVAHIKPVGKGELYEKLGMPAAAERDDIFAKYNITVQKIHTLNLPENNLLSRFKSFRMFRKLKAAQSL</sequence>
<accession>A0ABS1KRM1</accession>
<comment type="caution">
    <text evidence="1">The sequence shown here is derived from an EMBL/GenBank/DDBJ whole genome shotgun (WGS) entry which is preliminary data.</text>
</comment>